<name>F0QX77_VULM7</name>
<organism evidence="1 2">
    <name type="scientific">Vulcanisaeta moutnovskia (strain 768-28)</name>
    <dbReference type="NCBI Taxonomy" id="985053"/>
    <lineage>
        <taxon>Archaea</taxon>
        <taxon>Thermoproteota</taxon>
        <taxon>Thermoprotei</taxon>
        <taxon>Thermoproteales</taxon>
        <taxon>Thermoproteaceae</taxon>
        <taxon>Vulcanisaeta</taxon>
    </lineage>
</organism>
<dbReference type="KEGG" id="vmo:VMUT_2170"/>
<accession>F0QX77</accession>
<dbReference type="EMBL" id="CP002529">
    <property type="protein sequence ID" value="ADY02366.1"/>
    <property type="molecule type" value="Genomic_DNA"/>
</dbReference>
<reference evidence="1 2" key="1">
    <citation type="journal article" date="2011" name="J. Bacteriol.">
        <title>Complete genome sequence of 'Vulcanisaeta moutnovskia' strain 768-28, a novel member of the hyperthermophilic crenarchaeal genus vulcanisaeta.</title>
        <authorList>
            <person name="Gumerov V.M."/>
            <person name="Mardanov A.V."/>
            <person name="Beletsky A.V."/>
            <person name="Prokofeva M.I."/>
            <person name="Bonch-Osmolovskaya E.A."/>
            <person name="Ravin N.V."/>
            <person name="Skryabin K.G."/>
        </authorList>
    </citation>
    <scope>NUCLEOTIDE SEQUENCE [LARGE SCALE GENOMIC DNA]</scope>
    <source>
        <strain evidence="1 2">768-28</strain>
    </source>
</reference>
<gene>
    <name evidence="1" type="ordered locus">VMUT_2170</name>
</gene>
<keyword evidence="2" id="KW-1185">Reference proteome</keyword>
<dbReference type="HOGENOM" id="CLU_2271192_0_0_2"/>
<proteinExistence type="predicted"/>
<evidence type="ECO:0000313" key="2">
    <source>
        <dbReference type="Proteomes" id="UP000007485"/>
    </source>
</evidence>
<dbReference type="eggNOG" id="arCOG01426">
    <property type="taxonomic scope" value="Archaea"/>
</dbReference>
<dbReference type="Proteomes" id="UP000007485">
    <property type="component" value="Chromosome"/>
</dbReference>
<sequence>MVELLGISDVQSSIKQLINAVSDLNKTVQRLVEGEVTVTLRSIEEVNSQLEKLNTSAIAAEKFTGKKTYLKLLAVENAPSEVSQYLTSKAKGQEIYLIIEGV</sequence>
<protein>
    <submittedName>
        <fullName evidence="1">Uncharacterized protein</fullName>
    </submittedName>
</protein>
<dbReference type="AlphaFoldDB" id="F0QX77"/>
<evidence type="ECO:0000313" key="1">
    <source>
        <dbReference type="EMBL" id="ADY02366.1"/>
    </source>
</evidence>